<dbReference type="RefSeq" id="WP_046896228.1">
    <property type="nucleotide sequence ID" value="NZ_CP023248.2"/>
</dbReference>
<protein>
    <submittedName>
        <fullName evidence="1">Uncharacterized protein</fullName>
    </submittedName>
</protein>
<sequence>MIVLETEVQNVNVKTLTLRHFAVSHVPAFKLCYITTTDIFEEVVVPFNHFGYCISTFENNQESFSYLSVGDYEFRFESDEHEVLCRFLGMTPSKATALEAQ</sequence>
<organism evidence="1">
    <name type="scientific">Vibrio parahaemolyticus</name>
    <dbReference type="NCBI Taxonomy" id="670"/>
    <lineage>
        <taxon>Bacteria</taxon>
        <taxon>Pseudomonadati</taxon>
        <taxon>Pseudomonadota</taxon>
        <taxon>Gammaproteobacteria</taxon>
        <taxon>Vibrionales</taxon>
        <taxon>Vibrionaceae</taxon>
        <taxon>Vibrio</taxon>
    </lineage>
</organism>
<reference evidence="1" key="1">
    <citation type="submission" date="2017-09" db="EMBL/GenBank/DDBJ databases">
        <authorList>
            <person name="Ehlers B."/>
            <person name="Leendertz F.H."/>
        </authorList>
    </citation>
    <scope>NUCLEOTIDE SEQUENCE</scope>
    <source>
        <strain evidence="1">MAVP-26</strain>
    </source>
</reference>
<name>A0A249W5T0_VIBPH</name>
<dbReference type="EMBL" id="CP023248">
    <property type="protein sequence ID" value="ASZ52125.1"/>
    <property type="molecule type" value="Genomic_DNA"/>
</dbReference>
<accession>A0A249W5T0</accession>
<proteinExistence type="predicted"/>
<gene>
    <name evidence="1" type="ORF">YA91_17020</name>
</gene>
<evidence type="ECO:0000313" key="1">
    <source>
        <dbReference type="EMBL" id="ASZ52125.1"/>
    </source>
</evidence>
<dbReference type="AlphaFoldDB" id="A0A249W5T0"/>